<dbReference type="Pfam" id="PF05853">
    <property type="entry name" value="BKACE"/>
    <property type="match status" value="1"/>
</dbReference>
<dbReference type="PANTHER" id="PTHR37418:SF2">
    <property type="entry name" value="3-KETO-5-AMINOHEXANOATE CLEAVAGE ENZYME"/>
    <property type="match status" value="1"/>
</dbReference>
<protein>
    <submittedName>
        <fullName evidence="5">Uncharacterized conserved protein, DUF849 family</fullName>
    </submittedName>
</protein>
<accession>A0A1H9VYJ9</accession>
<evidence type="ECO:0000256" key="1">
    <source>
        <dbReference type="ARBA" id="ARBA00001947"/>
    </source>
</evidence>
<evidence type="ECO:0000313" key="5">
    <source>
        <dbReference type="EMBL" id="SES26477.1"/>
    </source>
</evidence>
<keyword evidence="4" id="KW-0862">Zinc</keyword>
<dbReference type="EMBL" id="FOGI01000009">
    <property type="protein sequence ID" value="SES26477.1"/>
    <property type="molecule type" value="Genomic_DNA"/>
</dbReference>
<dbReference type="PANTHER" id="PTHR37418">
    <property type="entry name" value="3-KETO-5-AMINOHEXANOATE CLEAVAGE ENZYME-RELATED"/>
    <property type="match status" value="1"/>
</dbReference>
<organism evidence="5 6">
    <name type="scientific">Actinokineospora terrae</name>
    <dbReference type="NCBI Taxonomy" id="155974"/>
    <lineage>
        <taxon>Bacteria</taxon>
        <taxon>Bacillati</taxon>
        <taxon>Actinomycetota</taxon>
        <taxon>Actinomycetes</taxon>
        <taxon>Pseudonocardiales</taxon>
        <taxon>Pseudonocardiaceae</taxon>
        <taxon>Actinokineospora</taxon>
    </lineage>
</organism>
<keyword evidence="6" id="KW-1185">Reference proteome</keyword>
<dbReference type="AlphaFoldDB" id="A0A1H9VYJ9"/>
<evidence type="ECO:0000313" key="6">
    <source>
        <dbReference type="Proteomes" id="UP000199051"/>
    </source>
</evidence>
<name>A0A1H9VYJ9_9PSEU</name>
<dbReference type="Proteomes" id="UP000199051">
    <property type="component" value="Unassembled WGS sequence"/>
</dbReference>
<keyword evidence="3" id="KW-0479">Metal-binding</keyword>
<evidence type="ECO:0000256" key="2">
    <source>
        <dbReference type="ARBA" id="ARBA00022679"/>
    </source>
</evidence>
<dbReference type="GO" id="GO:0046872">
    <property type="term" value="F:metal ion binding"/>
    <property type="evidence" value="ECO:0007669"/>
    <property type="project" value="UniProtKB-KW"/>
</dbReference>
<dbReference type="STRING" id="155974.SAMN04487818_109181"/>
<dbReference type="RefSeq" id="WP_092781669.1">
    <property type="nucleotide sequence ID" value="NZ_FOGI01000009.1"/>
</dbReference>
<comment type="cofactor">
    <cofactor evidence="1">
        <name>Zn(2+)</name>
        <dbReference type="ChEBI" id="CHEBI:29105"/>
    </cofactor>
</comment>
<dbReference type="Gene3D" id="3.20.20.70">
    <property type="entry name" value="Aldolase class I"/>
    <property type="match status" value="1"/>
</dbReference>
<keyword evidence="2" id="KW-0808">Transferase</keyword>
<dbReference type="InterPro" id="IPR008567">
    <property type="entry name" value="BKACE"/>
</dbReference>
<sequence length="282" mass="29682">MSPSTPRPGSSGTLITVAPTGAEHSKADVPNLPVTLEELVRTARDCERVGAAMIHIHVRDDDARPTLDLGRLKETVAAVRENTRLIVQLSTGGAVTDPESARLGVLDAMPDSASCTMGTVNFGDDVFLNRWEFVVALHKGMQERGIVPEYEIFDLGQLTALRRLIDEHGLPAGGHVHLDLVMGVPGGMPGDTETLAAALRLVPDGATFSATGVGRTSLPVLLASLSAGGHVRVGMEDTLSYARGERVRDNAQLVARAAGLAKIAQRPPVGPEESRVLLGVAS</sequence>
<dbReference type="InterPro" id="IPR013785">
    <property type="entry name" value="Aldolase_TIM"/>
</dbReference>
<proteinExistence type="predicted"/>
<gene>
    <name evidence="5" type="ORF">SAMN04487818_109181</name>
</gene>
<evidence type="ECO:0000256" key="3">
    <source>
        <dbReference type="ARBA" id="ARBA00022723"/>
    </source>
</evidence>
<evidence type="ECO:0000256" key="4">
    <source>
        <dbReference type="ARBA" id="ARBA00022833"/>
    </source>
</evidence>
<reference evidence="6" key="1">
    <citation type="submission" date="2016-10" db="EMBL/GenBank/DDBJ databases">
        <authorList>
            <person name="Varghese N."/>
            <person name="Submissions S."/>
        </authorList>
    </citation>
    <scope>NUCLEOTIDE SEQUENCE [LARGE SCALE GENOMIC DNA]</scope>
    <source>
        <strain evidence="6">DSM 44260</strain>
    </source>
</reference>
<dbReference type="GO" id="GO:0043720">
    <property type="term" value="F:3-keto-5-aminohexanoate cleavage activity"/>
    <property type="evidence" value="ECO:0007669"/>
    <property type="project" value="InterPro"/>
</dbReference>